<dbReference type="InterPro" id="IPR013320">
    <property type="entry name" value="ConA-like_dom_sf"/>
</dbReference>
<dbReference type="InterPro" id="IPR001791">
    <property type="entry name" value="Laminin_G"/>
</dbReference>
<dbReference type="FunFam" id="2.10.25.10:FF:000015">
    <property type="entry name" value="neurexin-1 isoform X1"/>
    <property type="match status" value="1"/>
</dbReference>
<feature type="domain" description="Laminin G" evidence="11">
    <location>
        <begin position="916"/>
        <end position="1094"/>
    </location>
</feature>
<evidence type="ECO:0000313" key="13">
    <source>
        <dbReference type="EMBL" id="CAB3264446.1"/>
    </source>
</evidence>
<evidence type="ECO:0000256" key="5">
    <source>
        <dbReference type="ARBA" id="ARBA00023136"/>
    </source>
</evidence>
<name>A0A6F9DN92_9ASCI</name>
<dbReference type="SMART" id="SM00181">
    <property type="entry name" value="EGF"/>
    <property type="match status" value="3"/>
</dbReference>
<dbReference type="Gene3D" id="2.10.25.10">
    <property type="entry name" value="Laminin"/>
    <property type="match status" value="3"/>
</dbReference>
<dbReference type="PROSITE" id="PS50026">
    <property type="entry name" value="EGF_3"/>
    <property type="match status" value="3"/>
</dbReference>
<feature type="domain" description="EGF-like" evidence="12">
    <location>
        <begin position="1097"/>
        <end position="1134"/>
    </location>
</feature>
<evidence type="ECO:0000256" key="6">
    <source>
        <dbReference type="ARBA" id="ARBA00023157"/>
    </source>
</evidence>
<keyword evidence="2 7" id="KW-0245">EGF-like domain</keyword>
<accession>A0A6F9DN92</accession>
<feature type="compositionally biased region" description="Polar residues" evidence="8">
    <location>
        <begin position="1417"/>
        <end position="1428"/>
    </location>
</feature>
<evidence type="ECO:0000256" key="3">
    <source>
        <dbReference type="ARBA" id="ARBA00022692"/>
    </source>
</evidence>
<dbReference type="Pfam" id="PF02210">
    <property type="entry name" value="Laminin_G_2"/>
    <property type="match status" value="6"/>
</dbReference>
<keyword evidence="6" id="KW-1015">Disulfide bond</keyword>
<dbReference type="PROSITE" id="PS50025">
    <property type="entry name" value="LAM_G_DOMAIN"/>
    <property type="match status" value="6"/>
</dbReference>
<evidence type="ECO:0000256" key="9">
    <source>
        <dbReference type="SAM" id="Phobius"/>
    </source>
</evidence>
<feature type="compositionally biased region" description="Basic and acidic residues" evidence="8">
    <location>
        <begin position="1637"/>
        <end position="1654"/>
    </location>
</feature>
<dbReference type="CDD" id="cd00054">
    <property type="entry name" value="EGF_CA"/>
    <property type="match status" value="3"/>
</dbReference>
<feature type="compositionally biased region" description="Pro residues" evidence="8">
    <location>
        <begin position="1469"/>
        <end position="1478"/>
    </location>
</feature>
<dbReference type="SMART" id="SM00282">
    <property type="entry name" value="LamG"/>
    <property type="match status" value="6"/>
</dbReference>
<dbReference type="InterPro" id="IPR000742">
    <property type="entry name" value="EGF"/>
</dbReference>
<keyword evidence="5 9" id="KW-0472">Membrane</keyword>
<keyword evidence="10" id="KW-0732">Signal</keyword>
<comment type="caution">
    <text evidence="7">Lacks conserved residue(s) required for the propagation of feature annotation.</text>
</comment>
<feature type="chain" id="PRO_5026340233" evidence="10">
    <location>
        <begin position="30"/>
        <end position="1654"/>
    </location>
</feature>
<gene>
    <name evidence="13" type="primary">Nrxn3</name>
</gene>
<comment type="subcellular location">
    <subcellularLocation>
        <location evidence="1">Membrane</location>
        <topology evidence="1">Single-pass type I membrane protein</topology>
    </subcellularLocation>
</comment>
<reference evidence="13" key="1">
    <citation type="submission" date="2020-04" db="EMBL/GenBank/DDBJ databases">
        <authorList>
            <person name="Neveu A P."/>
        </authorList>
    </citation>
    <scope>NUCLEOTIDE SEQUENCE</scope>
    <source>
        <tissue evidence="13">Whole embryo</tissue>
    </source>
</reference>
<dbReference type="PANTHER" id="PTHR15036:SF89">
    <property type="entry name" value="NEUREXIN 1, ISOFORM F"/>
    <property type="match status" value="1"/>
</dbReference>
<feature type="domain" description="EGF-like" evidence="12">
    <location>
        <begin position="692"/>
        <end position="729"/>
    </location>
</feature>
<dbReference type="SUPFAM" id="SSF49899">
    <property type="entry name" value="Concanavalin A-like lectins/glucanases"/>
    <property type="match status" value="6"/>
</dbReference>
<dbReference type="InterPro" id="IPR027789">
    <property type="entry name" value="Syndecan/Neurexin_dom"/>
</dbReference>
<evidence type="ECO:0000256" key="10">
    <source>
        <dbReference type="SAM" id="SignalP"/>
    </source>
</evidence>
<feature type="domain" description="Laminin G" evidence="11">
    <location>
        <begin position="299"/>
        <end position="493"/>
    </location>
</feature>
<feature type="domain" description="Laminin G" evidence="11">
    <location>
        <begin position="732"/>
        <end position="902"/>
    </location>
</feature>
<sequence>MTPRSLTIWYRFDCLILVLLSTIVTSSFGAWDLDSELSLSVTGPQRQTFTPSGNSSLIAGDLVRMTTFHFSGNTGQYAEFPTWKTPIDGNMALSFQFRTKLGDAFLMYLDDGDSSFIAITLYQRSLRLRFKFGLPRTVVLTLGNNMNDNRWHTVQVEKSFPSVRFTVDGNVTSQSVRGEGQDLISTTPTFFGGLTGGYEISQLALPSVFFENRFSGYVRQISINGKYVSAVRKYDVLEQTLDDACTEFRNPCQNNGVCYVSDQDTSCDCSGTSFAGQYCEEPLGQLMMADAPAAYNQAVATFTGEEWFKYELSNRAVSTFQDKISLFFRTTQPNGLLFHTGKSADFVSLSLANGIVQVALNLGAGAYTIDVEKPNSVFNDDKWHRVQVNRSLSEKGDAVGPSSTVRVIVDDIDLLNNMEQEDFRELTLDNAIYVGGSPDTANLPGTQFSNTNFVGCLKEVTYVSDRGIPLAISRMAESRHPDVIIHGDVDFTCTPTNLSLPVSFARPESYITIPSWSSKTKGSIEFNFRTKEQNGLLIFGQGNASDLFAVEMYRGQLALVIDLGSQTARFLSYSTNRMYDGKWHHVRIIRMGRKIVFNVDGVKKQHMILGTSTDLDLSSSMTVGGSDFGSGFQQLRGLFTSPKRQGFVGCIQNMIIDKDIVDLRSLAQSSGQNMGPSSLGSGDITAFCGGLDGSKCASNPCMNGARCTEGMNRFICDCSNTSYRGKTCENAVMSATFDGTQYMGFEMEKSIQTDGEDISMRFKTPLKSGVLFATVSRSTRDMMRIEMEGGRLKLTIDLDCSQPNCTAPRSGPDTMYSETMLNDRKWHSVKLTRRGHRITFGVDGRHKGKTLGGRYTKLEFDAIYLGRIVDSNTTQAFAGTLQNVVFNSNFLIDSCFNQGIPCNHNVTWGERYAVAKPVTFRGSDSYIAMNTLSAYRTMSIFLSIKTTVTDGLILYNGGNSGDFMAVEIYGGKLMYIFNLGNGPQVLTVNGDLLVNDNSWHDIRIERSEDNIHTLTVDKQQVIQGGRVGNKNLDLGGKFYIGGVPGNMYQYELPDRVASRTGYEGCMGSLEVNGVSQDMRDPRGKQTVGKVNPGCLKPSPACTPTTCSNDGVCIQHWDGFKCDCSLTSYVGRLCQQHVSTLPEGHSYRIGSGTGLILYKWRDDYPSTRTDKLGLGFSTSLRNCVLLRVSGYTNPPTQDYLQLSIENGKLTLRFNVGGGRTVELREERSVSDGSYHTVQVRRRWLNATMRVNNWPVRSITPSGDARSRFALASPSIAPSARPAVDSWLQGKERVASVFNSQSTIQIGGLLSESAMSTLQQPTRNRRSPDITQPFVGQMMGLFFNDVRVFDLAARNDDRVQFYGDVTKIGGPDISPTNPTISQPTTTMATLTIFSTTKSTPFVPNGSDPDDCDDEDMCPNSSGEHTDQQPSYPIPTTAAADWTGSAGSDRTLTSVPVSTGSIRFDQAKVTSSPPPPNPPMTPRRSSTQPPAAFSVTYESNSSATSAPLPSVFVTNDVTETRSGGGAQTPDKTKRIKIPISPMGDNIINTSNTSSSPLDVTVDVGSNVTNSVYIGQATTVTTAMIAGIAAAAACCVLLLFYVMYRFKKRDSVTYNVDERERQYGAMPKKGKPVTPIKNGSMKRDAKSQKHDKDKEYYV</sequence>
<dbReference type="EMBL" id="LR788584">
    <property type="protein sequence ID" value="CAB3264446.1"/>
    <property type="molecule type" value="mRNA"/>
</dbReference>
<dbReference type="Pfam" id="PF01034">
    <property type="entry name" value="Syndecan"/>
    <property type="match status" value="1"/>
</dbReference>
<dbReference type="InterPro" id="IPR050372">
    <property type="entry name" value="Neurexin-related_CASP"/>
</dbReference>
<feature type="region of interest" description="Disordered" evidence="8">
    <location>
        <begin position="1395"/>
        <end position="1488"/>
    </location>
</feature>
<evidence type="ECO:0000259" key="11">
    <source>
        <dbReference type="PROSITE" id="PS50025"/>
    </source>
</evidence>
<proteinExistence type="evidence at transcript level"/>
<feature type="transmembrane region" description="Helical" evidence="9">
    <location>
        <begin position="1579"/>
        <end position="1600"/>
    </location>
</feature>
<protein>
    <submittedName>
        <fullName evidence="13">Neurexin-3-like</fullName>
    </submittedName>
</protein>
<keyword evidence="4 9" id="KW-1133">Transmembrane helix</keyword>
<feature type="compositionally biased region" description="Polar residues" evidence="8">
    <location>
        <begin position="1442"/>
        <end position="1458"/>
    </location>
</feature>
<feature type="domain" description="Laminin G" evidence="11">
    <location>
        <begin position="1143"/>
        <end position="1363"/>
    </location>
</feature>
<feature type="domain" description="EGF-like" evidence="12">
    <location>
        <begin position="241"/>
        <end position="280"/>
    </location>
</feature>
<dbReference type="Pfam" id="PF00008">
    <property type="entry name" value="EGF"/>
    <property type="match status" value="2"/>
</dbReference>
<dbReference type="GO" id="GO:0016020">
    <property type="term" value="C:membrane"/>
    <property type="evidence" value="ECO:0007669"/>
    <property type="project" value="UniProtKB-SubCell"/>
</dbReference>
<feature type="region of interest" description="Disordered" evidence="8">
    <location>
        <begin position="1617"/>
        <end position="1654"/>
    </location>
</feature>
<dbReference type="Gene3D" id="2.60.120.200">
    <property type="match status" value="6"/>
</dbReference>
<feature type="compositionally biased region" description="Acidic residues" evidence="8">
    <location>
        <begin position="1405"/>
        <end position="1414"/>
    </location>
</feature>
<feature type="domain" description="Laminin G" evidence="11">
    <location>
        <begin position="500"/>
        <end position="688"/>
    </location>
</feature>
<feature type="signal peptide" evidence="10">
    <location>
        <begin position="1"/>
        <end position="29"/>
    </location>
</feature>
<evidence type="ECO:0000256" key="2">
    <source>
        <dbReference type="ARBA" id="ARBA00022536"/>
    </source>
</evidence>
<evidence type="ECO:0000256" key="7">
    <source>
        <dbReference type="PROSITE-ProRule" id="PRU00076"/>
    </source>
</evidence>
<organism evidence="13">
    <name type="scientific">Phallusia mammillata</name>
    <dbReference type="NCBI Taxonomy" id="59560"/>
    <lineage>
        <taxon>Eukaryota</taxon>
        <taxon>Metazoa</taxon>
        <taxon>Chordata</taxon>
        <taxon>Tunicata</taxon>
        <taxon>Ascidiacea</taxon>
        <taxon>Phlebobranchia</taxon>
        <taxon>Ascidiidae</taxon>
        <taxon>Phallusia</taxon>
    </lineage>
</organism>
<evidence type="ECO:0000256" key="8">
    <source>
        <dbReference type="SAM" id="MobiDB-lite"/>
    </source>
</evidence>
<evidence type="ECO:0000256" key="4">
    <source>
        <dbReference type="ARBA" id="ARBA00022989"/>
    </source>
</evidence>
<dbReference type="CDD" id="cd00110">
    <property type="entry name" value="LamG"/>
    <property type="match status" value="6"/>
</dbReference>
<evidence type="ECO:0000259" key="12">
    <source>
        <dbReference type="PROSITE" id="PS50026"/>
    </source>
</evidence>
<dbReference type="PANTHER" id="PTHR15036">
    <property type="entry name" value="PIKACHURIN-LIKE PROTEIN"/>
    <property type="match status" value="1"/>
</dbReference>
<feature type="domain" description="Laminin G" evidence="11">
    <location>
        <begin position="67"/>
        <end position="245"/>
    </location>
</feature>
<keyword evidence="3 9" id="KW-0812">Transmembrane</keyword>
<evidence type="ECO:0000256" key="1">
    <source>
        <dbReference type="ARBA" id="ARBA00004479"/>
    </source>
</evidence>